<organism evidence="2 3">
    <name type="scientific">Aquarana catesbeiana</name>
    <name type="common">American bullfrog</name>
    <name type="synonym">Rana catesbeiana</name>
    <dbReference type="NCBI Taxonomy" id="8400"/>
    <lineage>
        <taxon>Eukaryota</taxon>
        <taxon>Metazoa</taxon>
        <taxon>Chordata</taxon>
        <taxon>Craniata</taxon>
        <taxon>Vertebrata</taxon>
        <taxon>Euteleostomi</taxon>
        <taxon>Amphibia</taxon>
        <taxon>Batrachia</taxon>
        <taxon>Anura</taxon>
        <taxon>Neobatrachia</taxon>
        <taxon>Ranoidea</taxon>
        <taxon>Ranidae</taxon>
        <taxon>Aquarana</taxon>
    </lineage>
</organism>
<feature type="transmembrane region" description="Helical" evidence="1">
    <location>
        <begin position="25"/>
        <end position="42"/>
    </location>
</feature>
<evidence type="ECO:0000313" key="3">
    <source>
        <dbReference type="Proteomes" id="UP000228934"/>
    </source>
</evidence>
<protein>
    <submittedName>
        <fullName evidence="2">Uncharacterized protein</fullName>
    </submittedName>
</protein>
<dbReference type="EMBL" id="KV933397">
    <property type="protein sequence ID" value="PIO31935.1"/>
    <property type="molecule type" value="Genomic_DNA"/>
</dbReference>
<gene>
    <name evidence="2" type="ORF">AB205_0129090</name>
</gene>
<evidence type="ECO:0000256" key="1">
    <source>
        <dbReference type="SAM" id="Phobius"/>
    </source>
</evidence>
<keyword evidence="1" id="KW-0472">Membrane</keyword>
<name>A0A2G9RVZ1_AQUCT</name>
<sequence>MHTMPRGIFFQHFLNNRAMPSVDKFYGFCYFLQFFFLYHAYWRALVKYQGSKQTCDVSLLRQRKKIEDIVYYASVKNEHSE</sequence>
<keyword evidence="1" id="KW-1133">Transmembrane helix</keyword>
<dbReference type="AlphaFoldDB" id="A0A2G9RVZ1"/>
<evidence type="ECO:0000313" key="2">
    <source>
        <dbReference type="EMBL" id="PIO31935.1"/>
    </source>
</evidence>
<proteinExistence type="predicted"/>
<accession>A0A2G9RVZ1</accession>
<keyword evidence="3" id="KW-1185">Reference proteome</keyword>
<dbReference type="Proteomes" id="UP000228934">
    <property type="component" value="Unassembled WGS sequence"/>
</dbReference>
<keyword evidence="1" id="KW-0812">Transmembrane</keyword>
<dbReference type="OrthoDB" id="9889060at2759"/>
<reference evidence="3" key="1">
    <citation type="journal article" date="2017" name="Nat. Commun.">
        <title>The North American bullfrog draft genome provides insight into hormonal regulation of long noncoding RNA.</title>
        <authorList>
            <person name="Hammond S.A."/>
            <person name="Warren R.L."/>
            <person name="Vandervalk B.P."/>
            <person name="Kucuk E."/>
            <person name="Khan H."/>
            <person name="Gibb E.A."/>
            <person name="Pandoh P."/>
            <person name="Kirk H."/>
            <person name="Zhao Y."/>
            <person name="Jones M."/>
            <person name="Mungall A.J."/>
            <person name="Coope R."/>
            <person name="Pleasance S."/>
            <person name="Moore R.A."/>
            <person name="Holt R.A."/>
            <person name="Round J.M."/>
            <person name="Ohora S."/>
            <person name="Walle B.V."/>
            <person name="Veldhoen N."/>
            <person name="Helbing C.C."/>
            <person name="Birol I."/>
        </authorList>
    </citation>
    <scope>NUCLEOTIDE SEQUENCE [LARGE SCALE GENOMIC DNA]</scope>
</reference>